<feature type="region of interest" description="Disordered" evidence="1">
    <location>
        <begin position="72"/>
        <end position="95"/>
    </location>
</feature>
<protein>
    <submittedName>
        <fullName evidence="3">SpoIIE family protein phosphatase</fullName>
    </submittedName>
</protein>
<dbReference type="InterPro" id="IPR001932">
    <property type="entry name" value="PPM-type_phosphatase-like_dom"/>
</dbReference>
<accession>A0ABW1BKU4</accession>
<dbReference type="InterPro" id="IPR036457">
    <property type="entry name" value="PPM-type-like_dom_sf"/>
</dbReference>
<evidence type="ECO:0000259" key="2">
    <source>
        <dbReference type="Pfam" id="PF07228"/>
    </source>
</evidence>
<evidence type="ECO:0000256" key="1">
    <source>
        <dbReference type="SAM" id="MobiDB-lite"/>
    </source>
</evidence>
<reference evidence="4" key="1">
    <citation type="journal article" date="2019" name="Int. J. Syst. Evol. Microbiol.">
        <title>The Global Catalogue of Microorganisms (GCM) 10K type strain sequencing project: providing services to taxonomists for standard genome sequencing and annotation.</title>
        <authorList>
            <consortium name="The Broad Institute Genomics Platform"/>
            <consortium name="The Broad Institute Genome Sequencing Center for Infectious Disease"/>
            <person name="Wu L."/>
            <person name="Ma J."/>
        </authorList>
    </citation>
    <scope>NUCLEOTIDE SEQUENCE [LARGE SCALE GENOMIC DNA]</scope>
    <source>
        <strain evidence="4">JCM 9918</strain>
    </source>
</reference>
<name>A0ABW1BKU4_9ACTN</name>
<dbReference type="Pfam" id="PF07228">
    <property type="entry name" value="SpoIIE"/>
    <property type="match status" value="1"/>
</dbReference>
<feature type="compositionally biased region" description="Low complexity" evidence="1">
    <location>
        <begin position="72"/>
        <end position="83"/>
    </location>
</feature>
<dbReference type="RefSeq" id="WP_380970004.1">
    <property type="nucleotide sequence ID" value="NZ_JAQOSL010000094.1"/>
</dbReference>
<keyword evidence="4" id="KW-1185">Reference proteome</keyword>
<evidence type="ECO:0000313" key="3">
    <source>
        <dbReference type="EMBL" id="MFC5813293.1"/>
    </source>
</evidence>
<evidence type="ECO:0000313" key="4">
    <source>
        <dbReference type="Proteomes" id="UP001596112"/>
    </source>
</evidence>
<dbReference type="EMBL" id="JBHSNZ010000063">
    <property type="protein sequence ID" value="MFC5813293.1"/>
    <property type="molecule type" value="Genomic_DNA"/>
</dbReference>
<gene>
    <name evidence="3" type="ORF">ACFQGO_38330</name>
</gene>
<sequence>MGHGMRTAATMGRLRTTVAPLAALDLAPEELLAHLDDLVAQAGSALPPESGDEDHALGVTCLYAIYDPISRPRTTPPAKTATTVSSRRGGKHIEDDIASAVKPELVLDPAS</sequence>
<organism evidence="3 4">
    <name type="scientific">Streptomyces heilongjiangensis</name>
    <dbReference type="NCBI Taxonomy" id="945052"/>
    <lineage>
        <taxon>Bacteria</taxon>
        <taxon>Bacillati</taxon>
        <taxon>Actinomycetota</taxon>
        <taxon>Actinomycetes</taxon>
        <taxon>Kitasatosporales</taxon>
        <taxon>Streptomycetaceae</taxon>
        <taxon>Streptomyces</taxon>
    </lineage>
</organism>
<comment type="caution">
    <text evidence="3">The sequence shown here is derived from an EMBL/GenBank/DDBJ whole genome shotgun (WGS) entry which is preliminary data.</text>
</comment>
<feature type="domain" description="PPM-type phosphatase" evidence="2">
    <location>
        <begin position="1"/>
        <end position="71"/>
    </location>
</feature>
<proteinExistence type="predicted"/>
<dbReference type="Proteomes" id="UP001596112">
    <property type="component" value="Unassembled WGS sequence"/>
</dbReference>
<dbReference type="Gene3D" id="3.60.40.10">
    <property type="entry name" value="PPM-type phosphatase domain"/>
    <property type="match status" value="1"/>
</dbReference>